<accession>O61172</accession>
<keyword evidence="3" id="KW-0963">Cytoplasm</keyword>
<keyword evidence="5" id="KW-0677">Repeat</keyword>
<dbReference type="PANTHER" id="PTHR23048">
    <property type="entry name" value="MYOSIN LIGHT CHAIN 1, 3"/>
    <property type="match status" value="1"/>
</dbReference>
<protein>
    <submittedName>
        <fullName evidence="10">Centrin 2</fullName>
    </submittedName>
</protein>
<dbReference type="Gene3D" id="1.10.238.10">
    <property type="entry name" value="EF-hand"/>
    <property type="match status" value="3"/>
</dbReference>
<feature type="domain" description="EF-hand" evidence="9">
    <location>
        <begin position="65"/>
        <end position="100"/>
    </location>
</feature>
<evidence type="ECO:0000313" key="10">
    <source>
        <dbReference type="EMBL" id="AAC35504.1"/>
    </source>
</evidence>
<dbReference type="SUPFAM" id="SSF47473">
    <property type="entry name" value="EF-hand"/>
    <property type="match status" value="1"/>
</dbReference>
<feature type="domain" description="EF-hand" evidence="9">
    <location>
        <begin position="29"/>
        <end position="64"/>
    </location>
</feature>
<dbReference type="SMART" id="SM00054">
    <property type="entry name" value="EFh"/>
    <property type="match status" value="3"/>
</dbReference>
<evidence type="ECO:0000256" key="2">
    <source>
        <dbReference type="ARBA" id="ARBA00005253"/>
    </source>
</evidence>
<proteinExistence type="evidence at transcript level"/>
<comment type="function">
    <text evidence="8">Plays a fundamental role in microtubule organizing center structure and function. Component of the infraciliary lattice (ICL) and the ciliary basal bodies.</text>
</comment>
<evidence type="ECO:0000256" key="3">
    <source>
        <dbReference type="ARBA" id="ARBA00022490"/>
    </source>
</evidence>
<evidence type="ECO:0000256" key="1">
    <source>
        <dbReference type="ARBA" id="ARBA00004245"/>
    </source>
</evidence>
<dbReference type="InterPro" id="IPR011992">
    <property type="entry name" value="EF-hand-dom_pair"/>
</dbReference>
<dbReference type="GO" id="GO:0016460">
    <property type="term" value="C:myosin II complex"/>
    <property type="evidence" value="ECO:0007669"/>
    <property type="project" value="TreeGrafter"/>
</dbReference>
<evidence type="ECO:0000256" key="6">
    <source>
        <dbReference type="ARBA" id="ARBA00022837"/>
    </source>
</evidence>
<evidence type="ECO:0000256" key="8">
    <source>
        <dbReference type="ARBA" id="ARBA00025692"/>
    </source>
</evidence>
<comment type="subcellular location">
    <subcellularLocation>
        <location evidence="1">Cytoplasm</location>
        <location evidence="1">Cytoskeleton</location>
    </subcellularLocation>
</comment>
<evidence type="ECO:0000259" key="9">
    <source>
        <dbReference type="PROSITE" id="PS50222"/>
    </source>
</evidence>
<dbReference type="InterPro" id="IPR018247">
    <property type="entry name" value="EF_Hand_1_Ca_BS"/>
</dbReference>
<name>O61172_ENTCU</name>
<keyword evidence="7" id="KW-0206">Cytoskeleton</keyword>
<evidence type="ECO:0000256" key="7">
    <source>
        <dbReference type="ARBA" id="ARBA00023212"/>
    </source>
</evidence>
<comment type="similarity">
    <text evidence="2">Belongs to the centrin family.</text>
</comment>
<dbReference type="EMBL" id="AF065248">
    <property type="protein sequence ID" value="AAC35504.1"/>
    <property type="molecule type" value="mRNA"/>
</dbReference>
<dbReference type="Pfam" id="PF13499">
    <property type="entry name" value="EF-hand_7"/>
    <property type="match status" value="2"/>
</dbReference>
<feature type="non-terminal residue" evidence="10">
    <location>
        <position position="1"/>
    </location>
</feature>
<evidence type="ECO:0000256" key="5">
    <source>
        <dbReference type="ARBA" id="ARBA00022737"/>
    </source>
</evidence>
<sequence>KTTVKTTTAAPAKTTFDTKNYEKNGLTEDEVLEIREAFDLFDTDKSGEIDVAELKQALLNLGIDTKNQTLQNMLADIDKNGDANIDFDEFINMMTAKMSDKDTREDLEKVFELFLGDDNSDKIDIRHLKRVCKELNENMSDDELNEMIVRADTDRDGKVGFEEFYAIMTKKI</sequence>
<reference evidence="10" key="2">
    <citation type="submission" date="1998-05" db="EMBL/GenBank/DDBJ databases">
        <authorList>
            <person name="Eschenlauer S.C.P."/>
            <person name="McEwan N.R."/>
            <person name="Calza R.E."/>
            <person name="Wallace R.J."/>
            <person name="Newbold C.J."/>
        </authorList>
    </citation>
    <scope>NUCLEOTIDE SEQUENCE</scope>
</reference>
<dbReference type="InterPro" id="IPR050230">
    <property type="entry name" value="CALM/Myosin/TropC-like"/>
</dbReference>
<feature type="domain" description="EF-hand" evidence="9">
    <location>
        <begin position="139"/>
        <end position="172"/>
    </location>
</feature>
<dbReference type="PROSITE" id="PS50222">
    <property type="entry name" value="EF_HAND_2"/>
    <property type="match status" value="3"/>
</dbReference>
<keyword evidence="4" id="KW-0479">Metal-binding</keyword>
<reference evidence="10" key="1">
    <citation type="journal article" date="1998" name="FEMS Microbiol. Lett.">
        <title>Phylogenetic position and codon usage of two centrin genes from the rumen ciliate protozoan, Entodinium caudatum.</title>
        <authorList>
            <person name="Eschenlauer S.C."/>
            <person name="McEwan N.R."/>
            <person name="Calza R.E."/>
            <person name="Wallace R.J."/>
            <person name="Onodera R."/>
            <person name="Newbold C.J."/>
        </authorList>
    </citation>
    <scope>NUCLEOTIDE SEQUENCE</scope>
</reference>
<dbReference type="PANTHER" id="PTHR23048:SF59">
    <property type="entry name" value="EF-HAND SUPERFAMILY PROTEIN"/>
    <property type="match status" value="1"/>
</dbReference>
<dbReference type="AlphaFoldDB" id="O61172"/>
<evidence type="ECO:0000256" key="4">
    <source>
        <dbReference type="ARBA" id="ARBA00022723"/>
    </source>
</evidence>
<organism evidence="10">
    <name type="scientific">Entodinium caudatum</name>
    <name type="common">Ciliate</name>
    <dbReference type="NCBI Taxonomy" id="47911"/>
    <lineage>
        <taxon>Eukaryota</taxon>
        <taxon>Sar</taxon>
        <taxon>Alveolata</taxon>
        <taxon>Ciliophora</taxon>
        <taxon>Intramacronucleata</taxon>
        <taxon>Litostomatea</taxon>
        <taxon>Trichostomatia</taxon>
        <taxon>Entodiniomorphida</taxon>
        <taxon>Ophryoscolecidae</taxon>
        <taxon>Entodinium</taxon>
    </lineage>
</organism>
<dbReference type="InterPro" id="IPR002048">
    <property type="entry name" value="EF_hand_dom"/>
</dbReference>
<dbReference type="GO" id="GO:0005509">
    <property type="term" value="F:calcium ion binding"/>
    <property type="evidence" value="ECO:0007669"/>
    <property type="project" value="InterPro"/>
</dbReference>
<keyword evidence="6" id="KW-0106">Calcium</keyword>
<dbReference type="FunFam" id="1.10.238.10:FF:000178">
    <property type="entry name" value="Calmodulin-2 A"/>
    <property type="match status" value="1"/>
</dbReference>
<dbReference type="PROSITE" id="PS00018">
    <property type="entry name" value="EF_HAND_1"/>
    <property type="match status" value="2"/>
</dbReference>
<dbReference type="CDD" id="cd00051">
    <property type="entry name" value="EFh"/>
    <property type="match status" value="1"/>
</dbReference>